<dbReference type="Pfam" id="PF03028">
    <property type="entry name" value="Dynein_heavy"/>
    <property type="match status" value="1"/>
</dbReference>
<sequence length="4108" mass="473036">MSTGARFVRGKSRLIQREQVIHDKKAINKRIGRISPEDTIKIPIIGEWDVGDTSTSEYNEQRASTTMKSIRPFPKSIPLTENQIQRILETQEEAIVEIPPSPAQKHAVNAPIKVQLPRVLKSQQVHEPKLHFPEGTATTDLSTILRSKKRIPAKPLPPLPERDSELGESEFLPLEYFDDIYLSEYTNDELLQEPHGVSKYTNNGETTWEPCSVIGYNSTTRLYTIEWDENHKRKKVPRFNIRFDKEDPDKFNIRVEAAKKARLEYQASVRLEARLSLMPTDNLPGIPDNSMRRIQELTGKYTGKYAEIQKEMEGDIKAEYKMMSNKMEFLYELEHNPLIPNREEFLLLKKDHKMLIPDFGLAFIPHYNFKAILNRLSTNHLFGYRYIQEGIYKIWRIFQNSKNITFLNDSFNKVLTLEDFVTRQYQHLNDTTKSFKSSIQTVIDRVITKTMKSIPKANALNTNANIVNKLNEMLQKMGILTARMLHTVLLDIVEDTLIEYGKLYTRYKDKNKENDPQFFIEIYFHEEASKLSFMPTTDTFKDQLLSLLQQLETSVADLPVLNSAKVKLDTSSVSFVDCINAIKEGGEQFSKEIDELFKSLDNFMDENRYIERVLKYDPVDFVSDFDPNGDRNLDDYRKQLDDLISTLSKVRNDLKQFYSIGLFRVSCKSFKDNAITQIRGLINRFLIQMKNLMMASIKNLSEEYEEISEKLKIVPQSPEDLAEMKRYHEEVAEKESERMKRIEIANQRFQFLEDYNFDLNNEDFAFRYNTLKMPGKVSVLLEEADKVLAQERISMIRNLRANQRHLENETLITSETLNAFVLKYNNLDLTLEASDQINEIAQKLEELKEEQEKYNSHEKLFEFEPNHSRILTKLFEEFTPLHQLWNLAKDWSTVYDQWMLTPFPQLKTDSMSQFVSISSKKLVKLKKELSNQKVIIEKVITPLISQVETFSQHMPLLIKLRHPGIKTQHWEKISDVVGFTVKPSADLSLQEFLDFNLGRWFGKISEIAGVAAQEYAIESSIDQMDTELQTIKFVTVQYKDSGHFILQQVDEILSILDDQIVLTQSLLTSPFIGPVKTRASERLEFLKNSHDTLDEWMICQRNFLYLQPIFSGTSIQQKLHREASDWLSANKLWGSIMTLTHNHPDFLNVMHRETLNTQLKSCNKLLESITKGINEYLETKRLNFPRFFFLSNEELISILSHTKDFDKIQESMPKLFEYVNTLTVSSDIEITAMNDVNGECVTLAQPVNANTIEIEEWLLAFEEEMKLTLKGSIRDALFNYSTKKREVWIRDFPAQAVLIANQIMWTQQIVQTFKGTKIRGLKALITKYVDQLNLLTTLVRNTTSILMRQVLSCLLIAEVHNRDIINFLINSNVIDVDDFKWQQQLRYYWEDDNVFVHSINNSYEYSYEYAGNSTRLVITPLTDRCYQTLLSAFKQNLSGAPSGPAGTGKTETVRDCAKALGRSCVVYNCSENVTPEQMSQFFAGLSTAGSWSCFDEFNRINIEVLSVIAQQVRTIQTALANHVDHFAMDHRTLKLNMNAAICITMNPGYAGRTELPDNLKALFRPCAMMIPDYGFICEILLFSGGFESASSLSVKLVAIFQLFQTQLSNQHHYDWGLRAMKSILGRAAIAKRVHNDLDESVLLLNSIYECTRPRLVSADVPLFDGILKDVFPDSSVNKPTDDGFIEKVKNVISKDLQLIPLQETIVKAMEFFETQEMRHGIMLVGNAMSMKSTAWKSMELALNSGEEKRKVFTRVLNPKSITSDELYGSFNPATSEWSDGILSSSIRECSFSEEDCLKWIIVDGPVDSTWIESMNSLLDDNKVLCLPNNERIQITPKVKMVFEVGDLSQASPATVSRCGMIYFDQSLLPWTALCDSWFERATKINEIASKKLRELMDNYVPSMIRFITNDAAPVIITNSNFVVNNLLTLLDCYLPITRKIEVETVEGTNETKQADKLDSNLYFSLFSGTESTSIAVLEDEQINLVFERIFIFALVWSFGGILPDEFRNIFDKFMKDQIELNQSKCAFPPRLTVFDYYPDLCRMSWAVWADGVSNLNFTNDNPIYNQMVPTNESASTLFLSKLLLSYGKNFIICGPETLKTLTTTVLMNNVLNSSVYDCHYLQFSPCTTPDVIKQFMISNMHKKSGKYGPLPNKKLIYFFDNMNTIKPEIYGAQPSLELLNQFNNYHGWYNTKTMEFLNIVETTICGLMRQPGGGFYNISDRLMRHYFILHVPKYKSSVLQQIMNGLMMLHFTKYEQTIKEMIRSISTATIDIFDQINNTLLPVPSKLHYIFGLRSLVRVVRGMLQTNSSYLTTENLFLQLWFHEMNREFQDKLTTTEDRAWFNNQMIEMFPKHFKVQWDNIHTNKLLMFNQFIDGSQRYKLVTNTVDQVLQTCITTLDNYNADTSKEMKITLFHEAVEHISSLVRVIGMEKGHMILLGVKSSGRKSFTRLALHIISTEPFEIVIKRGYSVADWKEDLKRLLKQCGVQDMSTGFIINDGQIIHEQQLEDISNLMSCGSIPQLFEKDELETIKSDILSSEISTDIDALQLFNERILKNLHIIFVISPYGSVFKDIMLHYGLIRSESVIDFYLPLSQNALESIAKASLTAGSIGSAELVTSIITVCVKIHKSVEDWSKTFLKETKRYTAVTPSRYFEFLQTFLKKLSKKQLETAQQIRDYQNGYSKIKVTRSQIEEMSVKLDHEIPLLEKTKKEVATMLEELKVKREEVEEMKKKVEEQSKEAEKEAALATEANKVAQEQFELAQPLLQEAQEAVQKLDKDSLTNIKKLHSPTPGMKDTFDAISIMFGRQPRKVEVSPGVKEDDYWPEAISLLNDVQFIKNVTNFKIESIPKEAINKLKRYVPMNKQLRQEKKKAALASFLAVGALYDWVCASFDYWFVYQDILPKKAAAEEAKKRLENSEKMLEEAKSQLAQIEEKLKVLVDNVEKMQNKEKELTESVEKTQLRLDRAQTIITGLSGESTRWNECAENLKESSIYILGDTLLITGVLTYLGPFSPKFRGDIIANWKNFLETQEIKFSDNFTIESSLGNDVQTRDWIIKGLPNDQHSIENALIITQNENSIPLLIDPQLSGTRWLRSILGENLVVLHFDQNDFMPRLRTCISTGFPVLIEDVGLKLDPSIEPILSHEISKIDGKLQISLGGEIVSYNDKFRLYLATKYPNPHYTPEICSQLSLINFTTTSEGLTDLLLNNLLEVEREDLDKKRISIMESNAESFKKLKEIEVDILKIVSNAGDDILDDDNAIQTLQTAQSTSASIEKQMALSEKTEQQIQQFKARFQTVAERASLLYFCAADFGVIDPMYQFSLKWFVPLFRSAISEIDHSQDQAQLIPTLHKSIAKEFYTSVSYSLFSRHKLLFSTLMTFRILMFEKKISHSELSFFLSPTSTSEKSEISWLSDEYWKFVGVLPSINPYFKEMVHHMQLNKAQWQRYIDADKPEEALFPYQGDLTNFQRLLVMRIFHIQRIKEGLIQFIEENLGDDFIKPPTLNLQKVFKDSDCLSPLVFIIMPGIDPQDEIIQIATTMGFDRYLRSYSLGRGQGAGAEQLIQDAADKGFWVLLQNCHLSLSWMPKLEQIVTNLSPQTTHKRFRLCLVTMSSPEFPIGILYQSTKLIYEIPKGIRENVMRIYGQIDPEEYSHIEPYSPERQLTYQLAFLHGVILERLQFGSLGWNIPYEFNPSDFSIARKHLKLFLSESTNSEIPMDALSYVIGELDYGGRVTDSWDRRTLISLLKKFFTIDENKIEKKNNRFPTPNFQSTIDQIQKIIVDWPIQTLGTDVGLSENATTISSRNEVLKIMANLIDVQPTLAMSMSENVSEEDFALNVVENLLKQLPTPFNLIEFKKRFDTTDTMNTILFHEIVSYNSLIIVMKNSLEKMQKGLKGLIIIDSSLENFMKKIKGDRIPDEWLQICYPSVLSLHSFMKDFKKRISFISKWVRTAQKPIVFDLGSFFHPDEFLSGILQMFSRKHNVSYDTLRWKTTPVSMNEDLDNIKEGPLEGVYVFGLPLEGAKWDIAKQYLVECGVKELSNFLPIMHLVPTQNNDIYNMKETYECPVYRTQKRGTGALDLQNYVLSFFLPTPRQAPDHWVLRSVAAFLTVE</sequence>
<dbReference type="Gene3D" id="1.10.8.710">
    <property type="match status" value="1"/>
</dbReference>
<keyword evidence="6" id="KW-0243">Dynein</keyword>
<keyword evidence="9" id="KW-0206">Cytoskeleton</keyword>
<dbReference type="InterPro" id="IPR013602">
    <property type="entry name" value="Dynein_heavy_linker"/>
</dbReference>
<feature type="domain" description="Dynein heavy chain coiled coil stalk" evidence="14">
    <location>
        <begin position="2678"/>
        <end position="3023"/>
    </location>
</feature>
<feature type="coiled-coil region" evidence="10">
    <location>
        <begin position="2705"/>
        <end position="2757"/>
    </location>
</feature>
<dbReference type="CDD" id="cd06503">
    <property type="entry name" value="ATP-synt_Fo_b"/>
    <property type="match status" value="1"/>
</dbReference>
<dbReference type="InterPro" id="IPR035706">
    <property type="entry name" value="AAA_9"/>
</dbReference>
<dbReference type="Gene3D" id="1.10.8.720">
    <property type="entry name" value="Region D6 of dynein motor"/>
    <property type="match status" value="1"/>
</dbReference>
<dbReference type="Gene3D" id="1.20.140.100">
    <property type="entry name" value="Dynein heavy chain, N-terminal domain 2"/>
    <property type="match status" value="1"/>
</dbReference>
<feature type="domain" description="Dynein heavy chain ATP-binding dynein motor region" evidence="16">
    <location>
        <begin position="3051"/>
        <end position="3272"/>
    </location>
</feature>
<dbReference type="SUPFAM" id="SSF52540">
    <property type="entry name" value="P-loop containing nucleoside triphosphate hydrolases"/>
    <property type="match status" value="3"/>
</dbReference>
<evidence type="ECO:0000256" key="6">
    <source>
        <dbReference type="ARBA" id="ARBA00023017"/>
    </source>
</evidence>
<dbReference type="Gene3D" id="3.40.50.300">
    <property type="entry name" value="P-loop containing nucleotide triphosphate hydrolases"/>
    <property type="match status" value="5"/>
</dbReference>
<keyword evidence="4" id="KW-0547">Nucleotide-binding</keyword>
<dbReference type="Gene3D" id="1.20.920.30">
    <property type="match status" value="1"/>
</dbReference>
<feature type="domain" description="Dynein heavy chain hydrolytic ATP-binding dynein motor region" evidence="13">
    <location>
        <begin position="1405"/>
        <end position="1732"/>
    </location>
</feature>
<evidence type="ECO:0000256" key="5">
    <source>
        <dbReference type="ARBA" id="ARBA00022840"/>
    </source>
</evidence>
<dbReference type="InterPro" id="IPR054354">
    <property type="entry name" value="DYNC2H1-like_lid"/>
</dbReference>
<evidence type="ECO:0000259" key="13">
    <source>
        <dbReference type="Pfam" id="PF12774"/>
    </source>
</evidence>
<feature type="domain" description="Dynein heavy chain AAA lid" evidence="18">
    <location>
        <begin position="3658"/>
        <end position="3795"/>
    </location>
</feature>
<feature type="domain" description="Dynein heavy chain AAA module D4" evidence="15">
    <location>
        <begin position="2408"/>
        <end position="2660"/>
    </location>
</feature>
<evidence type="ECO:0000313" key="21">
    <source>
        <dbReference type="EMBL" id="KAK8866475.1"/>
    </source>
</evidence>
<proteinExistence type="predicted"/>
<evidence type="ECO:0000259" key="20">
    <source>
        <dbReference type="Pfam" id="PF22597"/>
    </source>
</evidence>
<dbReference type="PANTHER" id="PTHR45703">
    <property type="entry name" value="DYNEIN HEAVY CHAIN"/>
    <property type="match status" value="1"/>
</dbReference>
<keyword evidence="7 10" id="KW-0175">Coiled coil</keyword>
<keyword evidence="22" id="KW-1185">Reference proteome</keyword>
<dbReference type="Pfam" id="PF08393">
    <property type="entry name" value="DHC_N2"/>
    <property type="match status" value="1"/>
</dbReference>
<dbReference type="InterPro" id="IPR043157">
    <property type="entry name" value="Dynein_AAA1S"/>
</dbReference>
<dbReference type="Pfam" id="PF12775">
    <property type="entry name" value="AAA_7"/>
    <property type="match status" value="1"/>
</dbReference>
<dbReference type="InterPro" id="IPR024317">
    <property type="entry name" value="Dynein_heavy_chain_D4_dom"/>
</dbReference>
<dbReference type="Pfam" id="PF18198">
    <property type="entry name" value="AAA_lid_11"/>
    <property type="match status" value="1"/>
</dbReference>
<dbReference type="InterPro" id="IPR042228">
    <property type="entry name" value="Dynein_linker_3"/>
</dbReference>
<evidence type="ECO:0000256" key="9">
    <source>
        <dbReference type="ARBA" id="ARBA00023212"/>
    </source>
</evidence>
<protein>
    <recommendedName>
        <fullName evidence="23">Dynein heavy chain family protein</fullName>
    </recommendedName>
</protein>
<dbReference type="InterPro" id="IPR041228">
    <property type="entry name" value="Dynein_C"/>
</dbReference>
<dbReference type="InterPro" id="IPR004273">
    <property type="entry name" value="Dynein_heavy_D6_P-loop"/>
</dbReference>
<feature type="domain" description="Dynein heavy chain C-terminal" evidence="19">
    <location>
        <begin position="3802"/>
        <end position="4105"/>
    </location>
</feature>
<feature type="domain" description="Dynein heavy chain region D6 P-loop" evidence="11">
    <location>
        <begin position="3512"/>
        <end position="3624"/>
    </location>
</feature>
<dbReference type="Gene3D" id="3.10.490.20">
    <property type="match status" value="1"/>
</dbReference>
<feature type="domain" description="Dynein heavy chain linker" evidence="12">
    <location>
        <begin position="871"/>
        <end position="1276"/>
    </location>
</feature>
<comment type="subcellular location">
    <subcellularLocation>
        <location evidence="1">Cytoplasm</location>
        <location evidence="1">Cytoskeleton</location>
    </subcellularLocation>
</comment>
<evidence type="ECO:0000259" key="15">
    <source>
        <dbReference type="Pfam" id="PF12780"/>
    </source>
</evidence>
<name>A0ABR2IPJ9_9EUKA</name>
<dbReference type="EMBL" id="JAPFFF010000015">
    <property type="protein sequence ID" value="KAK8866475.1"/>
    <property type="molecule type" value="Genomic_DNA"/>
</dbReference>
<accession>A0ABR2IPJ9</accession>
<evidence type="ECO:0008006" key="23">
    <source>
        <dbReference type="Google" id="ProtNLM"/>
    </source>
</evidence>
<evidence type="ECO:0000256" key="8">
    <source>
        <dbReference type="ARBA" id="ARBA00023175"/>
    </source>
</evidence>
<dbReference type="InterPro" id="IPR027417">
    <property type="entry name" value="P-loop_NTPase"/>
</dbReference>
<evidence type="ECO:0000256" key="1">
    <source>
        <dbReference type="ARBA" id="ARBA00004245"/>
    </source>
</evidence>
<dbReference type="Pfam" id="PF17852">
    <property type="entry name" value="Dynein_AAA_lid"/>
    <property type="match status" value="1"/>
</dbReference>
<evidence type="ECO:0000313" key="22">
    <source>
        <dbReference type="Proteomes" id="UP001470230"/>
    </source>
</evidence>
<dbReference type="Pfam" id="PF12780">
    <property type="entry name" value="AAA_8"/>
    <property type="match status" value="1"/>
</dbReference>
<dbReference type="Pfam" id="PF18199">
    <property type="entry name" value="Dynein_C"/>
    <property type="match status" value="1"/>
</dbReference>
<dbReference type="Gene3D" id="1.20.58.1120">
    <property type="match status" value="1"/>
</dbReference>
<keyword evidence="5" id="KW-0067">ATP-binding</keyword>
<evidence type="ECO:0000259" key="18">
    <source>
        <dbReference type="Pfam" id="PF18198"/>
    </source>
</evidence>
<organism evidence="21 22">
    <name type="scientific">Tritrichomonas musculus</name>
    <dbReference type="NCBI Taxonomy" id="1915356"/>
    <lineage>
        <taxon>Eukaryota</taxon>
        <taxon>Metamonada</taxon>
        <taxon>Parabasalia</taxon>
        <taxon>Tritrichomonadida</taxon>
        <taxon>Tritrichomonadidae</taxon>
        <taxon>Tritrichomonas</taxon>
    </lineage>
</organism>
<dbReference type="InterPro" id="IPR024743">
    <property type="entry name" value="Dynein_HC_stalk"/>
</dbReference>
<dbReference type="InterPro" id="IPR042222">
    <property type="entry name" value="Dynein_2_N"/>
</dbReference>
<dbReference type="Gene3D" id="1.10.8.1220">
    <property type="match status" value="1"/>
</dbReference>
<feature type="domain" description="Dynein 2 heavy chain 1 cytoplasmic ATPase lid" evidence="20">
    <location>
        <begin position="2253"/>
        <end position="2339"/>
    </location>
</feature>
<evidence type="ECO:0000259" key="19">
    <source>
        <dbReference type="Pfam" id="PF18199"/>
    </source>
</evidence>
<feature type="coiled-coil region" evidence="10">
    <location>
        <begin position="2904"/>
        <end position="2962"/>
    </location>
</feature>
<evidence type="ECO:0000256" key="3">
    <source>
        <dbReference type="ARBA" id="ARBA00022701"/>
    </source>
</evidence>
<evidence type="ECO:0000259" key="17">
    <source>
        <dbReference type="Pfam" id="PF17852"/>
    </source>
</evidence>
<evidence type="ECO:0000259" key="16">
    <source>
        <dbReference type="Pfam" id="PF12781"/>
    </source>
</evidence>
<evidence type="ECO:0000256" key="2">
    <source>
        <dbReference type="ARBA" id="ARBA00022490"/>
    </source>
</evidence>
<evidence type="ECO:0000256" key="4">
    <source>
        <dbReference type="ARBA" id="ARBA00022741"/>
    </source>
</evidence>
<feature type="domain" description="Dynein heavy chain AAA 5 extension" evidence="17">
    <location>
        <begin position="1892"/>
        <end position="2050"/>
    </location>
</feature>
<keyword evidence="8" id="KW-0505">Motor protein</keyword>
<dbReference type="InterPro" id="IPR043160">
    <property type="entry name" value="Dynein_C_barrel"/>
</dbReference>
<evidence type="ECO:0000256" key="7">
    <source>
        <dbReference type="ARBA" id="ARBA00023054"/>
    </source>
</evidence>
<dbReference type="Pfam" id="PF12781">
    <property type="entry name" value="AAA_9"/>
    <property type="match status" value="1"/>
</dbReference>
<keyword evidence="2" id="KW-0963">Cytoplasm</keyword>
<comment type="caution">
    <text evidence="21">The sequence shown here is derived from an EMBL/GenBank/DDBJ whole genome shotgun (WGS) entry which is preliminary data.</text>
</comment>
<dbReference type="Proteomes" id="UP001470230">
    <property type="component" value="Unassembled WGS sequence"/>
</dbReference>
<dbReference type="Gene3D" id="6.10.140.1060">
    <property type="match status" value="1"/>
</dbReference>
<evidence type="ECO:0000259" key="14">
    <source>
        <dbReference type="Pfam" id="PF12777"/>
    </source>
</evidence>
<reference evidence="21 22" key="1">
    <citation type="submission" date="2024-04" db="EMBL/GenBank/DDBJ databases">
        <title>Tritrichomonas musculus Genome.</title>
        <authorList>
            <person name="Alves-Ferreira E."/>
            <person name="Grigg M."/>
            <person name="Lorenzi H."/>
            <person name="Galac M."/>
        </authorList>
    </citation>
    <scope>NUCLEOTIDE SEQUENCE [LARGE SCALE GENOMIC DNA]</scope>
    <source>
        <strain evidence="21 22">EAF2021</strain>
    </source>
</reference>
<dbReference type="InterPro" id="IPR035699">
    <property type="entry name" value="AAA_6"/>
</dbReference>
<dbReference type="Gene3D" id="1.20.920.20">
    <property type="match status" value="1"/>
</dbReference>
<evidence type="ECO:0000259" key="11">
    <source>
        <dbReference type="Pfam" id="PF03028"/>
    </source>
</evidence>
<dbReference type="Gene3D" id="1.20.1270.280">
    <property type="match status" value="1"/>
</dbReference>
<gene>
    <name evidence="21" type="ORF">M9Y10_009438</name>
</gene>
<keyword evidence="3" id="KW-0493">Microtubule</keyword>
<dbReference type="Gene3D" id="1.10.472.130">
    <property type="match status" value="1"/>
</dbReference>
<evidence type="ECO:0000256" key="10">
    <source>
        <dbReference type="SAM" id="Coils"/>
    </source>
</evidence>
<dbReference type="Pfam" id="PF22597">
    <property type="entry name" value="DYN_lid"/>
    <property type="match status" value="1"/>
</dbReference>
<feature type="coiled-coil region" evidence="10">
    <location>
        <begin position="830"/>
        <end position="860"/>
    </location>
</feature>
<dbReference type="Gene3D" id="3.20.180.20">
    <property type="entry name" value="Dynein heavy chain, N-terminal domain 2"/>
    <property type="match status" value="1"/>
</dbReference>
<dbReference type="PANTHER" id="PTHR45703:SF36">
    <property type="entry name" value="DYNEIN HEAVY CHAIN, CYTOPLASMIC"/>
    <property type="match status" value="1"/>
</dbReference>
<dbReference type="InterPro" id="IPR042219">
    <property type="entry name" value="AAA_lid_11_sf"/>
</dbReference>
<dbReference type="InterPro" id="IPR026983">
    <property type="entry name" value="DHC"/>
</dbReference>
<dbReference type="Gene3D" id="1.10.287.2620">
    <property type="match status" value="1"/>
</dbReference>
<evidence type="ECO:0000259" key="12">
    <source>
        <dbReference type="Pfam" id="PF08393"/>
    </source>
</evidence>
<dbReference type="InterPro" id="IPR041466">
    <property type="entry name" value="Dynein_AAA5_ext"/>
</dbReference>
<dbReference type="InterPro" id="IPR041658">
    <property type="entry name" value="AAA_lid_11"/>
</dbReference>
<dbReference type="Pfam" id="PF12777">
    <property type="entry name" value="MT"/>
    <property type="match status" value="1"/>
</dbReference>
<dbReference type="Pfam" id="PF12774">
    <property type="entry name" value="AAA_6"/>
    <property type="match status" value="1"/>
</dbReference>